<dbReference type="AlphaFoldDB" id="A0A9P6N997"/>
<dbReference type="GO" id="GO:0034198">
    <property type="term" value="P:cellular response to amino acid starvation"/>
    <property type="evidence" value="ECO:0007669"/>
    <property type="project" value="UniProtKB-ARBA"/>
</dbReference>
<dbReference type="FunFam" id="3.40.50.1000:FF:000043">
    <property type="entry name" value="General stress response phosphoprotein phosphatase Psr1/2"/>
    <property type="match status" value="1"/>
</dbReference>
<dbReference type="SUPFAM" id="SSF56784">
    <property type="entry name" value="HAD-like"/>
    <property type="match status" value="1"/>
</dbReference>
<keyword evidence="4" id="KW-1185">Reference proteome</keyword>
<organism evidence="3 4">
    <name type="scientific">Cronartium quercuum f. sp. fusiforme G11</name>
    <dbReference type="NCBI Taxonomy" id="708437"/>
    <lineage>
        <taxon>Eukaryota</taxon>
        <taxon>Fungi</taxon>
        <taxon>Dikarya</taxon>
        <taxon>Basidiomycota</taxon>
        <taxon>Pucciniomycotina</taxon>
        <taxon>Pucciniomycetes</taxon>
        <taxon>Pucciniales</taxon>
        <taxon>Coleosporiaceae</taxon>
        <taxon>Cronartium</taxon>
    </lineage>
</organism>
<dbReference type="CDD" id="cd07521">
    <property type="entry name" value="HAD_FCP1-like"/>
    <property type="match status" value="1"/>
</dbReference>
<feature type="compositionally biased region" description="Polar residues" evidence="1">
    <location>
        <begin position="92"/>
        <end position="123"/>
    </location>
</feature>
<feature type="region of interest" description="Disordered" evidence="1">
    <location>
        <begin position="213"/>
        <end position="367"/>
    </location>
</feature>
<feature type="compositionally biased region" description="Acidic residues" evidence="1">
    <location>
        <begin position="343"/>
        <end position="367"/>
    </location>
</feature>
<feature type="domain" description="FCP1 homology" evidence="2">
    <location>
        <begin position="396"/>
        <end position="554"/>
    </location>
</feature>
<feature type="compositionally biased region" description="Pro residues" evidence="1">
    <location>
        <begin position="144"/>
        <end position="160"/>
    </location>
</feature>
<dbReference type="GO" id="GO:0009651">
    <property type="term" value="P:response to salt stress"/>
    <property type="evidence" value="ECO:0007669"/>
    <property type="project" value="UniProtKB-ARBA"/>
</dbReference>
<name>A0A9P6N997_9BASI</name>
<evidence type="ECO:0000313" key="3">
    <source>
        <dbReference type="EMBL" id="KAG0142331.1"/>
    </source>
</evidence>
<feature type="compositionally biased region" description="Basic and acidic residues" evidence="1">
    <location>
        <begin position="213"/>
        <end position="222"/>
    </location>
</feature>
<feature type="compositionally biased region" description="Polar residues" evidence="1">
    <location>
        <begin position="316"/>
        <end position="331"/>
    </location>
</feature>
<protein>
    <recommendedName>
        <fullName evidence="2">FCP1 homology domain-containing protein</fullName>
    </recommendedName>
</protein>
<feature type="compositionally biased region" description="Basic residues" evidence="1">
    <location>
        <begin position="244"/>
        <end position="253"/>
    </location>
</feature>
<feature type="region of interest" description="Disordered" evidence="1">
    <location>
        <begin position="63"/>
        <end position="189"/>
    </location>
</feature>
<feature type="compositionally biased region" description="Basic residues" evidence="1">
    <location>
        <begin position="175"/>
        <end position="189"/>
    </location>
</feature>
<dbReference type="InterPro" id="IPR004274">
    <property type="entry name" value="FCP1_dom"/>
</dbReference>
<dbReference type="GO" id="GO:0045944">
    <property type="term" value="P:positive regulation of transcription by RNA polymerase II"/>
    <property type="evidence" value="ECO:0007669"/>
    <property type="project" value="UniProtKB-ARBA"/>
</dbReference>
<dbReference type="Proteomes" id="UP000886653">
    <property type="component" value="Unassembled WGS sequence"/>
</dbReference>
<proteinExistence type="predicted"/>
<reference evidence="3" key="1">
    <citation type="submission" date="2013-11" db="EMBL/GenBank/DDBJ databases">
        <title>Genome sequence of the fusiform rust pathogen reveals effectors for host alternation and coevolution with pine.</title>
        <authorList>
            <consortium name="DOE Joint Genome Institute"/>
            <person name="Smith K."/>
            <person name="Pendleton A."/>
            <person name="Kubisiak T."/>
            <person name="Anderson C."/>
            <person name="Salamov A."/>
            <person name="Aerts A."/>
            <person name="Riley R."/>
            <person name="Clum A."/>
            <person name="Lindquist E."/>
            <person name="Ence D."/>
            <person name="Campbell M."/>
            <person name="Kronenberg Z."/>
            <person name="Feau N."/>
            <person name="Dhillon B."/>
            <person name="Hamelin R."/>
            <person name="Burleigh J."/>
            <person name="Smith J."/>
            <person name="Yandell M."/>
            <person name="Nelson C."/>
            <person name="Grigoriev I."/>
            <person name="Davis J."/>
        </authorList>
    </citation>
    <scope>NUCLEOTIDE SEQUENCE</scope>
    <source>
        <strain evidence="3">G11</strain>
    </source>
</reference>
<dbReference type="SMART" id="SM00577">
    <property type="entry name" value="CPDc"/>
    <property type="match status" value="1"/>
</dbReference>
<feature type="compositionally biased region" description="Low complexity" evidence="1">
    <location>
        <begin position="272"/>
        <end position="282"/>
    </location>
</feature>
<evidence type="ECO:0000259" key="2">
    <source>
        <dbReference type="PROSITE" id="PS50969"/>
    </source>
</evidence>
<dbReference type="PANTHER" id="PTHR12210">
    <property type="entry name" value="DULLARD PROTEIN PHOSPHATASE"/>
    <property type="match status" value="1"/>
</dbReference>
<evidence type="ECO:0000313" key="4">
    <source>
        <dbReference type="Proteomes" id="UP000886653"/>
    </source>
</evidence>
<evidence type="ECO:0000256" key="1">
    <source>
        <dbReference type="SAM" id="MobiDB-lite"/>
    </source>
</evidence>
<dbReference type="NCBIfam" id="TIGR02251">
    <property type="entry name" value="HIF-SF_euk"/>
    <property type="match status" value="1"/>
</dbReference>
<gene>
    <name evidence="3" type="ORF">CROQUDRAFT_67319</name>
</gene>
<dbReference type="InterPro" id="IPR036412">
    <property type="entry name" value="HAD-like_sf"/>
</dbReference>
<dbReference type="InterPro" id="IPR011948">
    <property type="entry name" value="Dullard_phosphatase"/>
</dbReference>
<dbReference type="GO" id="GO:1904262">
    <property type="term" value="P:negative regulation of TORC1 signaling"/>
    <property type="evidence" value="ECO:0007669"/>
    <property type="project" value="UniProtKB-ARBA"/>
</dbReference>
<accession>A0A9P6N997</accession>
<dbReference type="InterPro" id="IPR050365">
    <property type="entry name" value="TIM50"/>
</dbReference>
<feature type="compositionally biased region" description="Polar residues" evidence="1">
    <location>
        <begin position="14"/>
        <end position="23"/>
    </location>
</feature>
<dbReference type="EMBL" id="MU167351">
    <property type="protein sequence ID" value="KAG0142331.1"/>
    <property type="molecule type" value="Genomic_DNA"/>
</dbReference>
<dbReference type="PROSITE" id="PS50969">
    <property type="entry name" value="FCP1"/>
    <property type="match status" value="1"/>
</dbReference>
<dbReference type="InterPro" id="IPR023214">
    <property type="entry name" value="HAD_sf"/>
</dbReference>
<dbReference type="Pfam" id="PF03031">
    <property type="entry name" value="NIF"/>
    <property type="match status" value="1"/>
</dbReference>
<sequence>MADTELSTDAPAQLTLNPSTQLEPSEIAPLDHAPAPALETATQPTELSADAIASLITQVPQAGPAAFGGRAPKQSRAGTVKKKKRKEESSRANTETITEDVQSVSQADDTLSADDTTQPTQTLVEAAEPAVEQTTKPTKAVEPGPLPPLTIGPQPAPPTTPTSKPVSGSRETKTIPKKANGRGVAKKTKRRKKLIELLLPCFVSTAHEDEPLVARPVSKPEPETFLSAPTEPPKRTPTETARQLRNKIKRTARRTGSDGVQPIPVSDTVTPAGAAAATSAANAGGGGVQLPLDETEGVLSGAVVPPGTEGTLPKKSASSNRLMARAQSQASLGAKPAPVERAETDEEELEDSEEEEEELEDSEDEEEDRIVAMGGMGIPVGEDGIARPLLAELDPTMKGRKCLVLDLDETLVHSSFKMIPQSDFVVPVEIENAVHNVYVIKRPGVDQFMKKMGEIYEVVVFTASLSKYADPVLDMLDIHHVVKHRLFRESCYNHKGNYVKDLSQLGRPIGETIIIDNSPASYIFHPSNAVPVSSWFNDPHDTELADLAAFLTDLAAVPDVRTVLDPGL</sequence>
<dbReference type="OrthoDB" id="277011at2759"/>
<feature type="region of interest" description="Disordered" evidence="1">
    <location>
        <begin position="1"/>
        <end position="46"/>
    </location>
</feature>
<dbReference type="Gene3D" id="3.40.50.1000">
    <property type="entry name" value="HAD superfamily/HAD-like"/>
    <property type="match status" value="1"/>
</dbReference>
<comment type="caution">
    <text evidence="3">The sequence shown here is derived from an EMBL/GenBank/DDBJ whole genome shotgun (WGS) entry which is preliminary data.</text>
</comment>
<dbReference type="GO" id="GO:0016791">
    <property type="term" value="F:phosphatase activity"/>
    <property type="evidence" value="ECO:0007669"/>
    <property type="project" value="InterPro"/>
</dbReference>